<dbReference type="InterPro" id="IPR036188">
    <property type="entry name" value="FAD/NAD-bd_sf"/>
</dbReference>
<keyword evidence="1" id="KW-0560">Oxidoreductase</keyword>
<dbReference type="InterPro" id="IPR051691">
    <property type="entry name" value="Metab_Enz_Cyan_OpOx_G3PDH"/>
</dbReference>
<sequence>MKVLVIGAGPAGLNAACAAAASGAHVTLLDQMPASGGRLWAGSTPLAVRDALLARADRLGVQRLHAARVIAADGPALLVEPAGAPARWLAAQRLVLATGARERQLPFPGWTLPGVVAAGGLQLMLKAGLSLRGRRVVIAGTGPLLLAAADSARAAGAQVMLIAEQAPRKRVLRFAAGLHRHPDRLLQALRLRLALRRTPYRCGWRLVAADAAGGVLGGVRLADARGTQHTIACDLLAISHGLLPELPLPTLLGCARGPRGVLTDTLCATSQPGIFAAGESTGIGGVAKACLEGRIAGFAAAGRESEARALGPALQRERAFAEALHQAFEPRREESPRPDDRTLLCRCEDVRWADVARCADWREARLQTRCGMGHCQGRLCAAAAALLKGWSVDDVRPPFMPARAATLALLPVINPQETP</sequence>
<dbReference type="Pfam" id="PF07992">
    <property type="entry name" value="Pyr_redox_2"/>
    <property type="match status" value="1"/>
</dbReference>
<dbReference type="RefSeq" id="WP_173122464.1">
    <property type="nucleotide sequence ID" value="NZ_JABRWJ010000003.1"/>
</dbReference>
<dbReference type="PANTHER" id="PTHR42949:SF3">
    <property type="entry name" value="ANAEROBIC GLYCEROL-3-PHOSPHATE DEHYDROGENASE SUBUNIT B"/>
    <property type="match status" value="1"/>
</dbReference>
<name>A0ABX2EFH5_9BURK</name>
<dbReference type="Proteomes" id="UP000737171">
    <property type="component" value="Unassembled WGS sequence"/>
</dbReference>
<evidence type="ECO:0000259" key="2">
    <source>
        <dbReference type="Pfam" id="PF07992"/>
    </source>
</evidence>
<keyword evidence="4" id="KW-1185">Reference proteome</keyword>
<evidence type="ECO:0000313" key="3">
    <source>
        <dbReference type="EMBL" id="NRF67345.1"/>
    </source>
</evidence>
<dbReference type="SUPFAM" id="SSF51905">
    <property type="entry name" value="FAD/NAD(P)-binding domain"/>
    <property type="match status" value="1"/>
</dbReference>
<accession>A0ABX2EFH5</accession>
<dbReference type="InterPro" id="IPR023753">
    <property type="entry name" value="FAD/NAD-binding_dom"/>
</dbReference>
<proteinExistence type="predicted"/>
<organism evidence="3 4">
    <name type="scientific">Pseudaquabacterium terrae</name>
    <dbReference type="NCBI Taxonomy" id="2732868"/>
    <lineage>
        <taxon>Bacteria</taxon>
        <taxon>Pseudomonadati</taxon>
        <taxon>Pseudomonadota</taxon>
        <taxon>Betaproteobacteria</taxon>
        <taxon>Burkholderiales</taxon>
        <taxon>Sphaerotilaceae</taxon>
        <taxon>Pseudaquabacterium</taxon>
    </lineage>
</organism>
<reference evidence="3 4" key="1">
    <citation type="submission" date="2020-05" db="EMBL/GenBank/DDBJ databases">
        <title>Aquincola sp. isolate from soil.</title>
        <authorList>
            <person name="Han J."/>
            <person name="Kim D.-U."/>
        </authorList>
    </citation>
    <scope>NUCLEOTIDE SEQUENCE [LARGE SCALE GENOMIC DNA]</scope>
    <source>
        <strain evidence="3 4">S2</strain>
    </source>
</reference>
<evidence type="ECO:0000256" key="1">
    <source>
        <dbReference type="ARBA" id="ARBA00023002"/>
    </source>
</evidence>
<dbReference type="Gene3D" id="1.10.10.1100">
    <property type="entry name" value="BFD-like [2Fe-2S]-binding domain"/>
    <property type="match status" value="1"/>
</dbReference>
<comment type="caution">
    <text evidence="3">The sequence shown here is derived from an EMBL/GenBank/DDBJ whole genome shotgun (WGS) entry which is preliminary data.</text>
</comment>
<protein>
    <submittedName>
        <fullName evidence="3">FAD-dependent oxidoreductase</fullName>
    </submittedName>
</protein>
<dbReference type="Gene3D" id="3.50.50.60">
    <property type="entry name" value="FAD/NAD(P)-binding domain"/>
    <property type="match status" value="3"/>
</dbReference>
<gene>
    <name evidence="3" type="ORF">HLB44_10150</name>
</gene>
<feature type="domain" description="FAD/NAD(P)-binding" evidence="2">
    <location>
        <begin position="1"/>
        <end position="286"/>
    </location>
</feature>
<dbReference type="EMBL" id="JABRWJ010000003">
    <property type="protein sequence ID" value="NRF67345.1"/>
    <property type="molecule type" value="Genomic_DNA"/>
</dbReference>
<dbReference type="PRINTS" id="PR00469">
    <property type="entry name" value="PNDRDTASEII"/>
</dbReference>
<dbReference type="InterPro" id="IPR041854">
    <property type="entry name" value="BFD-like_2Fe2S-bd_dom_sf"/>
</dbReference>
<evidence type="ECO:0000313" key="4">
    <source>
        <dbReference type="Proteomes" id="UP000737171"/>
    </source>
</evidence>
<dbReference type="PRINTS" id="PR00368">
    <property type="entry name" value="FADPNR"/>
</dbReference>
<dbReference type="PANTHER" id="PTHR42949">
    <property type="entry name" value="ANAEROBIC GLYCEROL-3-PHOSPHATE DEHYDROGENASE SUBUNIT B"/>
    <property type="match status" value="1"/>
</dbReference>